<dbReference type="EMBL" id="JAMKFB020000013">
    <property type="protein sequence ID" value="KAL0177968.1"/>
    <property type="molecule type" value="Genomic_DNA"/>
</dbReference>
<protein>
    <recommendedName>
        <fullName evidence="1">MHD domain-containing protein</fullName>
    </recommendedName>
</protein>
<name>A0ABD0PVB6_CIRMR</name>
<feature type="domain" description="MHD" evidence="1">
    <location>
        <begin position="1"/>
        <end position="95"/>
    </location>
</feature>
<evidence type="ECO:0000259" key="1">
    <source>
        <dbReference type="PROSITE" id="PS51072"/>
    </source>
</evidence>
<accession>A0ABD0PVB6</accession>
<reference evidence="2 3" key="1">
    <citation type="submission" date="2024-05" db="EMBL/GenBank/DDBJ databases">
        <title>Genome sequencing and assembly of Indian major carp, Cirrhinus mrigala (Hamilton, 1822).</title>
        <authorList>
            <person name="Mohindra V."/>
            <person name="Chowdhury L.M."/>
            <person name="Lal K."/>
            <person name="Jena J.K."/>
        </authorList>
    </citation>
    <scope>NUCLEOTIDE SEQUENCE [LARGE SCALE GENOMIC DNA]</scope>
    <source>
        <strain evidence="2">CM1030</strain>
        <tissue evidence="2">Blood</tissue>
    </source>
</reference>
<evidence type="ECO:0000313" key="3">
    <source>
        <dbReference type="Proteomes" id="UP001529510"/>
    </source>
</evidence>
<evidence type="ECO:0000313" key="2">
    <source>
        <dbReference type="EMBL" id="KAL0177968.1"/>
    </source>
</evidence>
<proteinExistence type="predicted"/>
<feature type="non-terminal residue" evidence="2">
    <location>
        <position position="95"/>
    </location>
</feature>
<dbReference type="Proteomes" id="UP001529510">
    <property type="component" value="Unassembled WGS sequence"/>
</dbReference>
<dbReference type="Pfam" id="PF00928">
    <property type="entry name" value="Adap_comp_sub"/>
    <property type="match status" value="1"/>
</dbReference>
<keyword evidence="3" id="KW-1185">Reference proteome</keyword>
<dbReference type="AlphaFoldDB" id="A0ABD0PVB6"/>
<sequence>LDITVGPKQTMGKTVECLVVTIHMPKVVLSANLNATQGTYNYDPVTKILVWDIGKLNPQKLPNLKGSLSLQSGAPKPEENPSLNIDLKIQQLAIS</sequence>
<feature type="non-terminal residue" evidence="2">
    <location>
        <position position="1"/>
    </location>
</feature>
<organism evidence="2 3">
    <name type="scientific">Cirrhinus mrigala</name>
    <name type="common">Mrigala</name>
    <dbReference type="NCBI Taxonomy" id="683832"/>
    <lineage>
        <taxon>Eukaryota</taxon>
        <taxon>Metazoa</taxon>
        <taxon>Chordata</taxon>
        <taxon>Craniata</taxon>
        <taxon>Vertebrata</taxon>
        <taxon>Euteleostomi</taxon>
        <taxon>Actinopterygii</taxon>
        <taxon>Neopterygii</taxon>
        <taxon>Teleostei</taxon>
        <taxon>Ostariophysi</taxon>
        <taxon>Cypriniformes</taxon>
        <taxon>Cyprinidae</taxon>
        <taxon>Labeoninae</taxon>
        <taxon>Labeonini</taxon>
        <taxon>Cirrhinus</taxon>
    </lineage>
</organism>
<dbReference type="SUPFAM" id="SSF49447">
    <property type="entry name" value="Second domain of Mu2 adaptin subunit (ap50) of ap2 adaptor"/>
    <property type="match status" value="1"/>
</dbReference>
<gene>
    <name evidence="2" type="ORF">M9458_026862</name>
</gene>
<dbReference type="PROSITE" id="PS51072">
    <property type="entry name" value="MHD"/>
    <property type="match status" value="1"/>
</dbReference>
<dbReference type="InterPro" id="IPR036168">
    <property type="entry name" value="AP2_Mu_C_sf"/>
</dbReference>
<dbReference type="InterPro" id="IPR028565">
    <property type="entry name" value="MHD"/>
</dbReference>
<comment type="caution">
    <text evidence="2">The sequence shown here is derived from an EMBL/GenBank/DDBJ whole genome shotgun (WGS) entry which is preliminary data.</text>
</comment>
<dbReference type="Gene3D" id="2.60.40.1170">
    <property type="entry name" value="Mu homology domain, subdomain B"/>
    <property type="match status" value="1"/>
</dbReference>